<gene>
    <name evidence="1" type="ORF">BV22DRAFT_1037764</name>
</gene>
<organism evidence="1 2">
    <name type="scientific">Leucogyrophana mollusca</name>
    <dbReference type="NCBI Taxonomy" id="85980"/>
    <lineage>
        <taxon>Eukaryota</taxon>
        <taxon>Fungi</taxon>
        <taxon>Dikarya</taxon>
        <taxon>Basidiomycota</taxon>
        <taxon>Agaricomycotina</taxon>
        <taxon>Agaricomycetes</taxon>
        <taxon>Agaricomycetidae</taxon>
        <taxon>Boletales</taxon>
        <taxon>Boletales incertae sedis</taxon>
        <taxon>Leucogyrophana</taxon>
    </lineage>
</organism>
<sequence length="162" mass="17813">MTLKAGQYVVTCHLTGGVLGRDRPDDRSGGPKPVVLFPSDSEHVEYDAYGVAGPTFVVEPQGNSRYILKIGGDPTLPIGRQLYTTPDGNTSGEKWVITQHRYQGPYTIETADRSAGWAIVDDISPTGQIAVRPLLRMPGYPAPYPSDELFDFTPVEKARRRH</sequence>
<dbReference type="Proteomes" id="UP000790709">
    <property type="component" value="Unassembled WGS sequence"/>
</dbReference>
<accession>A0ACB8B8Q2</accession>
<name>A0ACB8B8Q2_9AGAM</name>
<dbReference type="EMBL" id="MU266494">
    <property type="protein sequence ID" value="KAH7922185.1"/>
    <property type="molecule type" value="Genomic_DNA"/>
</dbReference>
<evidence type="ECO:0000313" key="2">
    <source>
        <dbReference type="Proteomes" id="UP000790709"/>
    </source>
</evidence>
<comment type="caution">
    <text evidence="1">The sequence shown here is derived from an EMBL/GenBank/DDBJ whole genome shotgun (WGS) entry which is preliminary data.</text>
</comment>
<proteinExistence type="predicted"/>
<evidence type="ECO:0000313" key="1">
    <source>
        <dbReference type="EMBL" id="KAH7922185.1"/>
    </source>
</evidence>
<protein>
    <submittedName>
        <fullName evidence="1">Uncharacterized protein</fullName>
    </submittedName>
</protein>
<reference evidence="1" key="1">
    <citation type="journal article" date="2021" name="New Phytol.">
        <title>Evolutionary innovations through gain and loss of genes in the ectomycorrhizal Boletales.</title>
        <authorList>
            <person name="Wu G."/>
            <person name="Miyauchi S."/>
            <person name="Morin E."/>
            <person name="Kuo A."/>
            <person name="Drula E."/>
            <person name="Varga T."/>
            <person name="Kohler A."/>
            <person name="Feng B."/>
            <person name="Cao Y."/>
            <person name="Lipzen A."/>
            <person name="Daum C."/>
            <person name="Hundley H."/>
            <person name="Pangilinan J."/>
            <person name="Johnson J."/>
            <person name="Barry K."/>
            <person name="LaButti K."/>
            <person name="Ng V."/>
            <person name="Ahrendt S."/>
            <person name="Min B."/>
            <person name="Choi I.G."/>
            <person name="Park H."/>
            <person name="Plett J.M."/>
            <person name="Magnuson J."/>
            <person name="Spatafora J.W."/>
            <person name="Nagy L.G."/>
            <person name="Henrissat B."/>
            <person name="Grigoriev I.V."/>
            <person name="Yang Z.L."/>
            <person name="Xu J."/>
            <person name="Martin F.M."/>
        </authorList>
    </citation>
    <scope>NUCLEOTIDE SEQUENCE</scope>
    <source>
        <strain evidence="1">KUC20120723A-06</strain>
    </source>
</reference>
<keyword evidence="2" id="KW-1185">Reference proteome</keyword>